<protein>
    <recommendedName>
        <fullName evidence="3">Flagellar FliJ protein</fullName>
    </recommendedName>
</protein>
<dbReference type="GO" id="GO:0006935">
    <property type="term" value="P:chemotaxis"/>
    <property type="evidence" value="ECO:0007669"/>
    <property type="project" value="UniProtKB-KW"/>
</dbReference>
<dbReference type="Proteomes" id="UP000197535">
    <property type="component" value="Unassembled WGS sequence"/>
</dbReference>
<keyword evidence="12" id="KW-0969">Cilium</keyword>
<dbReference type="PRINTS" id="PR01004">
    <property type="entry name" value="FLGFLIJ"/>
</dbReference>
<dbReference type="InterPro" id="IPR052570">
    <property type="entry name" value="FliJ"/>
</dbReference>
<dbReference type="InterPro" id="IPR012823">
    <property type="entry name" value="Flagell_FliJ"/>
</dbReference>
<evidence type="ECO:0000256" key="4">
    <source>
        <dbReference type="ARBA" id="ARBA00022448"/>
    </source>
</evidence>
<dbReference type="GO" id="GO:0005886">
    <property type="term" value="C:plasma membrane"/>
    <property type="evidence" value="ECO:0007669"/>
    <property type="project" value="UniProtKB-SubCell"/>
</dbReference>
<reference evidence="12 13" key="1">
    <citation type="submission" date="2016-02" db="EMBL/GenBank/DDBJ databases">
        <authorList>
            <person name="Wen L."/>
            <person name="He K."/>
            <person name="Yang H."/>
        </authorList>
    </citation>
    <scope>NUCLEOTIDE SEQUENCE [LARGE SCALE GENOMIC DNA]</scope>
    <source>
        <strain evidence="12 13">TSA40</strain>
    </source>
</reference>
<evidence type="ECO:0000256" key="10">
    <source>
        <dbReference type="ARBA" id="ARBA00023225"/>
    </source>
</evidence>
<evidence type="ECO:0000256" key="2">
    <source>
        <dbReference type="ARBA" id="ARBA00010004"/>
    </source>
</evidence>
<comment type="caution">
    <text evidence="12">The sequence shown here is derived from an EMBL/GenBank/DDBJ whole genome shotgun (WGS) entry which is preliminary data.</text>
</comment>
<dbReference type="GO" id="GO:0071973">
    <property type="term" value="P:bacterial-type flagellum-dependent cell motility"/>
    <property type="evidence" value="ECO:0007669"/>
    <property type="project" value="InterPro"/>
</dbReference>
<evidence type="ECO:0000256" key="5">
    <source>
        <dbReference type="ARBA" id="ARBA00022475"/>
    </source>
</evidence>
<dbReference type="EMBL" id="LSTO01000002">
    <property type="protein sequence ID" value="OWW18808.1"/>
    <property type="molecule type" value="Genomic_DNA"/>
</dbReference>
<dbReference type="GO" id="GO:0009288">
    <property type="term" value="C:bacterial-type flagellum"/>
    <property type="evidence" value="ECO:0007669"/>
    <property type="project" value="InterPro"/>
</dbReference>
<dbReference type="GO" id="GO:0003774">
    <property type="term" value="F:cytoskeletal motor activity"/>
    <property type="evidence" value="ECO:0007669"/>
    <property type="project" value="InterPro"/>
</dbReference>
<evidence type="ECO:0000256" key="6">
    <source>
        <dbReference type="ARBA" id="ARBA00022500"/>
    </source>
</evidence>
<gene>
    <name evidence="12" type="ORF">AYR66_04435</name>
</gene>
<keyword evidence="5" id="KW-1003">Cell membrane</keyword>
<keyword evidence="4" id="KW-0813">Transport</keyword>
<keyword evidence="12" id="KW-0966">Cell projection</keyword>
<evidence type="ECO:0000313" key="12">
    <source>
        <dbReference type="EMBL" id="OWW18808.1"/>
    </source>
</evidence>
<dbReference type="OrthoDB" id="6465096at2"/>
<comment type="subcellular location">
    <subcellularLocation>
        <location evidence="1">Cell membrane</location>
        <topology evidence="1">Peripheral membrane protein</topology>
        <orientation evidence="1">Cytoplasmic side</orientation>
    </subcellularLocation>
</comment>
<keyword evidence="7" id="KW-1005">Bacterial flagellum biogenesis</keyword>
<feature type="coiled-coil region" evidence="11">
    <location>
        <begin position="32"/>
        <end position="93"/>
    </location>
</feature>
<organism evidence="12 13">
    <name type="scientific">Noviherbaspirillum denitrificans</name>
    <dbReference type="NCBI Taxonomy" id="1968433"/>
    <lineage>
        <taxon>Bacteria</taxon>
        <taxon>Pseudomonadati</taxon>
        <taxon>Pseudomonadota</taxon>
        <taxon>Betaproteobacteria</taxon>
        <taxon>Burkholderiales</taxon>
        <taxon>Oxalobacteraceae</taxon>
        <taxon>Noviherbaspirillum</taxon>
    </lineage>
</organism>
<dbReference type="AlphaFoldDB" id="A0A254TGK3"/>
<evidence type="ECO:0000256" key="1">
    <source>
        <dbReference type="ARBA" id="ARBA00004413"/>
    </source>
</evidence>
<dbReference type="Gene3D" id="1.10.287.1700">
    <property type="match status" value="1"/>
</dbReference>
<evidence type="ECO:0000256" key="9">
    <source>
        <dbReference type="ARBA" id="ARBA00023136"/>
    </source>
</evidence>
<dbReference type="PANTHER" id="PTHR38786:SF1">
    <property type="entry name" value="FLAGELLAR FLIJ PROTEIN"/>
    <property type="match status" value="1"/>
</dbReference>
<dbReference type="InterPro" id="IPR053716">
    <property type="entry name" value="Flag_assembly_chemotaxis_eff"/>
</dbReference>
<sequence length="146" mass="16823">MAMNSALDTLIELATSQTDEAAKRLGLAIRACEDTEQKLAMLLQYRDEYEARFQTSLAGGVTAAGYRNFQLFLEKLDMAIDGQQKIVDDAKRRIVDERSEWQSCERKRMSYDTLATRMQKAAEHKANKLDQKLMDEFATRQSNYKR</sequence>
<evidence type="ECO:0000256" key="11">
    <source>
        <dbReference type="SAM" id="Coils"/>
    </source>
</evidence>
<dbReference type="RefSeq" id="WP_088710207.1">
    <property type="nucleotide sequence ID" value="NZ_LSTO01000002.1"/>
</dbReference>
<keyword evidence="13" id="KW-1185">Reference proteome</keyword>
<comment type="similarity">
    <text evidence="2">Belongs to the FliJ family.</text>
</comment>
<keyword evidence="11" id="KW-0175">Coiled coil</keyword>
<dbReference type="GO" id="GO:0044781">
    <property type="term" value="P:bacterial-type flagellum organization"/>
    <property type="evidence" value="ECO:0007669"/>
    <property type="project" value="UniProtKB-KW"/>
</dbReference>
<dbReference type="InterPro" id="IPR018006">
    <property type="entry name" value="Flag_FliJ_proteobac"/>
</dbReference>
<keyword evidence="6" id="KW-0145">Chemotaxis</keyword>
<dbReference type="GO" id="GO:0015031">
    <property type="term" value="P:protein transport"/>
    <property type="evidence" value="ECO:0007669"/>
    <property type="project" value="UniProtKB-KW"/>
</dbReference>
<accession>A0A254TGK3</accession>
<evidence type="ECO:0000256" key="7">
    <source>
        <dbReference type="ARBA" id="ARBA00022795"/>
    </source>
</evidence>
<keyword evidence="12" id="KW-0282">Flagellum</keyword>
<dbReference type="PANTHER" id="PTHR38786">
    <property type="entry name" value="FLAGELLAR FLIJ PROTEIN"/>
    <property type="match status" value="1"/>
</dbReference>
<dbReference type="Pfam" id="PF02050">
    <property type="entry name" value="FliJ"/>
    <property type="match status" value="1"/>
</dbReference>
<keyword evidence="8" id="KW-0653">Protein transport</keyword>
<keyword evidence="9" id="KW-0472">Membrane</keyword>
<evidence type="ECO:0000256" key="8">
    <source>
        <dbReference type="ARBA" id="ARBA00022927"/>
    </source>
</evidence>
<name>A0A254TGK3_9BURK</name>
<evidence type="ECO:0000256" key="3">
    <source>
        <dbReference type="ARBA" id="ARBA00020392"/>
    </source>
</evidence>
<evidence type="ECO:0000313" key="13">
    <source>
        <dbReference type="Proteomes" id="UP000197535"/>
    </source>
</evidence>
<dbReference type="NCBIfam" id="TIGR02473">
    <property type="entry name" value="flagell_FliJ"/>
    <property type="match status" value="1"/>
</dbReference>
<dbReference type="PIRSF" id="PIRSF019404">
    <property type="entry name" value="FliJ"/>
    <property type="match status" value="1"/>
</dbReference>
<proteinExistence type="inferred from homology"/>
<keyword evidence="10" id="KW-1006">Bacterial flagellum protein export</keyword>